<keyword evidence="2" id="KW-1185">Reference proteome</keyword>
<evidence type="ECO:0000313" key="2">
    <source>
        <dbReference type="Proteomes" id="UP001558850"/>
    </source>
</evidence>
<accession>A0ACC6U835</accession>
<gene>
    <name evidence="1" type="ORF">AB4Y32_29255</name>
</gene>
<name>A0ACC6U835_9BURK</name>
<proteinExistence type="predicted"/>
<reference evidence="1" key="1">
    <citation type="submission" date="2024-07" db="EMBL/GenBank/DDBJ databases">
        <title>A survey of Mimosa microsymbionts across Brazilian biomes reveals a high diversity of Paraburkholderia nodulating endemic species, but also that Cupriavidus is common as a symbiont of widespread species.</title>
        <authorList>
            <person name="Rouws L."/>
            <person name="Barauna A."/>
            <person name="Beukes C."/>
            <person name="Rouws J.R.C."/>
            <person name="De Faria S.M."/>
            <person name="Gross E."/>
            <person name="Bueno Dos Reis Junior F."/>
            <person name="Simon M.F."/>
            <person name="Maluk M."/>
            <person name="Odee D.W."/>
            <person name="Kenicer G."/>
            <person name="Young J.P.W."/>
            <person name="Reis V.M."/>
            <person name="Zilli J."/>
            <person name="James E.K."/>
        </authorList>
    </citation>
    <scope>NUCLEOTIDE SEQUENCE</scope>
    <source>
        <strain evidence="1">EG181B</strain>
    </source>
</reference>
<dbReference type="EMBL" id="JBFRCH010000024">
    <property type="protein sequence ID" value="MEX3935833.1"/>
    <property type="molecule type" value="Genomic_DNA"/>
</dbReference>
<dbReference type="Proteomes" id="UP001558850">
    <property type="component" value="Unassembled WGS sequence"/>
</dbReference>
<protein>
    <submittedName>
        <fullName evidence="1">LysR substrate-binding domain-containing protein</fullName>
    </submittedName>
</protein>
<sequence length="303" mass="33526">MKVHYDEGIANHIGPEPCVGIREDVGEASVFTRTQGGVTLTDGGTLLLERARPILRQLNKLVDEVGDRAAGQLSIGVAPSWQHMFTSKYIPKLVEEFPGVSLRVHEGASHELREVMHSGMLDLAIVPFEGSPPQGYVHTPLVREPLILVSQKGAQLQSDRPVPLSRLDNLKLALPGKPNVIRTQIENSLERKGFQFKPIFEIDAMNLSIELARQGVCDTVTPCCAVSDHPRWEKEVAWSPVRGMYMTWALCENTARSHSPAVREGQKLVYKLVDEILARGKWLGAERLSKTAKAAAFELLQEA</sequence>
<comment type="caution">
    <text evidence="1">The sequence shown here is derived from an EMBL/GenBank/DDBJ whole genome shotgun (WGS) entry which is preliminary data.</text>
</comment>
<organism evidence="1 2">
    <name type="scientific">Paraburkholderia phymatum</name>
    <dbReference type="NCBI Taxonomy" id="148447"/>
    <lineage>
        <taxon>Bacteria</taxon>
        <taxon>Pseudomonadati</taxon>
        <taxon>Pseudomonadota</taxon>
        <taxon>Betaproteobacteria</taxon>
        <taxon>Burkholderiales</taxon>
        <taxon>Burkholderiaceae</taxon>
        <taxon>Paraburkholderia</taxon>
    </lineage>
</organism>
<evidence type="ECO:0000313" key="1">
    <source>
        <dbReference type="EMBL" id="MEX3935833.1"/>
    </source>
</evidence>